<evidence type="ECO:0000313" key="4">
    <source>
        <dbReference type="Proteomes" id="UP000281118"/>
    </source>
</evidence>
<dbReference type="Gene3D" id="3.30.420.10">
    <property type="entry name" value="Ribonuclease H-like superfamily/Ribonuclease H"/>
    <property type="match status" value="1"/>
</dbReference>
<accession>A0A433MU30</accession>
<protein>
    <submittedName>
        <fullName evidence="3">Transposase</fullName>
    </submittedName>
</protein>
<evidence type="ECO:0000259" key="2">
    <source>
        <dbReference type="PROSITE" id="PS50994"/>
    </source>
</evidence>
<gene>
    <name evidence="3" type="ORF">EJP67_30045</name>
</gene>
<feature type="compositionally biased region" description="Basic and acidic residues" evidence="1">
    <location>
        <begin position="219"/>
        <end position="228"/>
    </location>
</feature>
<dbReference type="Proteomes" id="UP000281118">
    <property type="component" value="Unassembled WGS sequence"/>
</dbReference>
<sequence length="643" mass="73520">MTDPRHRAAPLLKPREGMVVKTEDGKEFVILRFVGLMKVMAKELGTEELATLDLDELGFREVFRRGKKIKVAEQVNLDGVDSHDWEIAEHRRKILTQLLAMKTVSKEAREQACAELEISQATLYRLMHDLYETQLLSSLLPYRPSGGRGKNRLSDELEHVIQDGIKNYFLTGQKISKKALVEKIEADCAVAGIKPPAPNTIRSRIDEIEEKKRAKKRKGEAEARKFEANKTPGRGNKLPDADYPLAIAQMDHTLLDIIVVDDKYRKAIRRAWITVLIDCYSRVILGFYVSLDPPSSLSAGLCITSAILTKRRRLEQLGLTNQVDWPYYGVMDVVHMDNAKEFRGKLIEFGCKEHHIDAHFRPVKNPKYGAIIERFMGTLASKIKALPGATFSNPKERGEYDSEKTATMTLMELEAWLYLTIEKYHQEKHSTLGMPPAQKWKEGILGTKTKPGRGRPALVQDEEKLRIDLLPFQERVIHPEGVVIDRIVYFHDCLRPYVNIKDPKTKTSVYHRFGRDPRDISVLYFRDPIQKQYVRIPYADPSLPPGISQWEYDAAQRIQEDGGGRLEDTRAVMAIVLEQRRREQESAETTKKARQNMQRRAEHAKARDRRPAELPRASQVVPTSPPDAIAGYNPDEIFPIEEE</sequence>
<feature type="domain" description="Integrase catalytic" evidence="2">
    <location>
        <begin position="240"/>
        <end position="444"/>
    </location>
</feature>
<dbReference type="OrthoDB" id="5439087at2"/>
<organism evidence="3 4">
    <name type="scientific">Variovorax guangxiensis</name>
    <dbReference type="NCBI Taxonomy" id="1775474"/>
    <lineage>
        <taxon>Bacteria</taxon>
        <taxon>Pseudomonadati</taxon>
        <taxon>Pseudomonadota</taxon>
        <taxon>Betaproteobacteria</taxon>
        <taxon>Burkholderiales</taxon>
        <taxon>Comamonadaceae</taxon>
        <taxon>Variovorax</taxon>
    </lineage>
</organism>
<dbReference type="EMBL" id="RXFT01000019">
    <property type="protein sequence ID" value="RUR71294.1"/>
    <property type="molecule type" value="Genomic_DNA"/>
</dbReference>
<feature type="compositionally biased region" description="Basic and acidic residues" evidence="1">
    <location>
        <begin position="580"/>
        <end position="591"/>
    </location>
</feature>
<dbReference type="RefSeq" id="WP_126025370.1">
    <property type="nucleotide sequence ID" value="NZ_RXFT01000019.1"/>
</dbReference>
<feature type="compositionally biased region" description="Basic and acidic residues" evidence="1">
    <location>
        <begin position="599"/>
        <end position="613"/>
    </location>
</feature>
<evidence type="ECO:0000256" key="1">
    <source>
        <dbReference type="SAM" id="MobiDB-lite"/>
    </source>
</evidence>
<dbReference type="AlphaFoldDB" id="A0A433MU30"/>
<dbReference type="GO" id="GO:0003676">
    <property type="term" value="F:nucleic acid binding"/>
    <property type="evidence" value="ECO:0007669"/>
    <property type="project" value="InterPro"/>
</dbReference>
<reference evidence="3 4" key="1">
    <citation type="submission" date="2018-12" db="EMBL/GenBank/DDBJ databases">
        <title>The genome sequences of Variovorax guangxiensis DSM 27352.</title>
        <authorList>
            <person name="Gao J."/>
            <person name="Sun J."/>
        </authorList>
    </citation>
    <scope>NUCLEOTIDE SEQUENCE [LARGE SCALE GENOMIC DNA]</scope>
    <source>
        <strain evidence="3 4">DSM 27352</strain>
    </source>
</reference>
<feature type="region of interest" description="Disordered" evidence="1">
    <location>
        <begin position="211"/>
        <end position="233"/>
    </location>
</feature>
<dbReference type="PROSITE" id="PS50994">
    <property type="entry name" value="INTEGRASE"/>
    <property type="match status" value="1"/>
</dbReference>
<feature type="region of interest" description="Disordered" evidence="1">
    <location>
        <begin position="580"/>
        <end position="643"/>
    </location>
</feature>
<dbReference type="InterPro" id="IPR036397">
    <property type="entry name" value="RNaseH_sf"/>
</dbReference>
<dbReference type="GO" id="GO:0015074">
    <property type="term" value="P:DNA integration"/>
    <property type="evidence" value="ECO:0007669"/>
    <property type="project" value="InterPro"/>
</dbReference>
<dbReference type="InterPro" id="IPR012337">
    <property type="entry name" value="RNaseH-like_sf"/>
</dbReference>
<dbReference type="InterPro" id="IPR001584">
    <property type="entry name" value="Integrase_cat-core"/>
</dbReference>
<proteinExistence type="predicted"/>
<evidence type="ECO:0000313" key="3">
    <source>
        <dbReference type="EMBL" id="RUR71294.1"/>
    </source>
</evidence>
<name>A0A433MU30_9BURK</name>
<comment type="caution">
    <text evidence="3">The sequence shown here is derived from an EMBL/GenBank/DDBJ whole genome shotgun (WGS) entry which is preliminary data.</text>
</comment>
<dbReference type="SUPFAM" id="SSF53098">
    <property type="entry name" value="Ribonuclease H-like"/>
    <property type="match status" value="1"/>
</dbReference>